<evidence type="ECO:0000313" key="2">
    <source>
        <dbReference type="EMBL" id="PWK62121.1"/>
    </source>
</evidence>
<protein>
    <submittedName>
        <fullName evidence="2">Uncharacterized protein</fullName>
    </submittedName>
</protein>
<organism evidence="2 3">
    <name type="scientific">Roseicyclus mahoneyensis</name>
    <dbReference type="NCBI Taxonomy" id="164332"/>
    <lineage>
        <taxon>Bacteria</taxon>
        <taxon>Pseudomonadati</taxon>
        <taxon>Pseudomonadota</taxon>
        <taxon>Alphaproteobacteria</taxon>
        <taxon>Rhodobacterales</taxon>
        <taxon>Roseobacteraceae</taxon>
        <taxon>Roseicyclus</taxon>
    </lineage>
</organism>
<dbReference type="AlphaFoldDB" id="A0A316GP42"/>
<feature type="transmembrane region" description="Helical" evidence="1">
    <location>
        <begin position="158"/>
        <end position="179"/>
    </location>
</feature>
<keyword evidence="1" id="KW-1133">Transmembrane helix</keyword>
<dbReference type="EMBL" id="QGGW01000001">
    <property type="protein sequence ID" value="PWK62121.1"/>
    <property type="molecule type" value="Genomic_DNA"/>
</dbReference>
<keyword evidence="1" id="KW-0812">Transmembrane</keyword>
<comment type="caution">
    <text evidence="2">The sequence shown here is derived from an EMBL/GenBank/DDBJ whole genome shotgun (WGS) entry which is preliminary data.</text>
</comment>
<gene>
    <name evidence="2" type="ORF">C7455_101147</name>
</gene>
<evidence type="ECO:0000256" key="1">
    <source>
        <dbReference type="SAM" id="Phobius"/>
    </source>
</evidence>
<dbReference type="RefSeq" id="WP_109664165.1">
    <property type="nucleotide sequence ID" value="NZ_QGGW01000001.1"/>
</dbReference>
<keyword evidence="3" id="KW-1185">Reference proteome</keyword>
<proteinExistence type="predicted"/>
<reference evidence="2 3" key="1">
    <citation type="submission" date="2018-05" db="EMBL/GenBank/DDBJ databases">
        <title>Genomic Encyclopedia of Type Strains, Phase IV (KMG-IV): sequencing the most valuable type-strain genomes for metagenomic binning, comparative biology and taxonomic classification.</title>
        <authorList>
            <person name="Goeker M."/>
        </authorList>
    </citation>
    <scope>NUCLEOTIDE SEQUENCE [LARGE SCALE GENOMIC DNA]</scope>
    <source>
        <strain evidence="2 3">DSM 16097</strain>
    </source>
</reference>
<dbReference type="Pfam" id="PF20340">
    <property type="entry name" value="DUF6635"/>
    <property type="match status" value="2"/>
</dbReference>
<dbReference type="OrthoDB" id="9342581at2"/>
<dbReference type="Proteomes" id="UP000245708">
    <property type="component" value="Unassembled WGS sequence"/>
</dbReference>
<accession>A0A316GP42</accession>
<feature type="transmembrane region" description="Helical" evidence="1">
    <location>
        <begin position="225"/>
        <end position="251"/>
    </location>
</feature>
<dbReference type="InterPro" id="IPR046575">
    <property type="entry name" value="DUF6635"/>
</dbReference>
<keyword evidence="1" id="KW-0472">Membrane</keyword>
<name>A0A316GP42_9RHOB</name>
<sequence length="307" mass="32431">MSAARAPFGTDPMARIDGFVARYFTWPGSLRLNRMALGWDIARAPANLLLSPVLVLPRLLAWVLMRLGLGRAAGWLRGRRIVIRTAVAAQVEAAVLHDLLDVSLPQGIPRDRAATARAILAAPSFRAAVQRCGSIEGAQAMADRVAGALGDYSGTRSAMAEIVTAFLTLVLGAMVFHALTPGMISMAPGVAGALAHSVAIADFPLGDRLGGVWYGVFPVGPSPGLVAASFAGLLLMGSTVTAFAGIVADPLQVRTGLHRRRLVRLMHVIEAERSACPGAGFAAREHLVMRVFDLWDTALAALRVFRG</sequence>
<evidence type="ECO:0000313" key="3">
    <source>
        <dbReference type="Proteomes" id="UP000245708"/>
    </source>
</evidence>
<feature type="transmembrane region" description="Helical" evidence="1">
    <location>
        <begin position="49"/>
        <end position="69"/>
    </location>
</feature>